<protein>
    <submittedName>
        <fullName evidence="1">Integrase</fullName>
    </submittedName>
</protein>
<proteinExistence type="predicted"/>
<evidence type="ECO:0000313" key="2">
    <source>
        <dbReference type="Proteomes" id="UP000249566"/>
    </source>
</evidence>
<reference evidence="1 2" key="1">
    <citation type="submission" date="2018-06" db="EMBL/GenBank/DDBJ databases">
        <authorList>
            <consortium name="Pathogen Informatics"/>
            <person name="Doyle S."/>
        </authorList>
    </citation>
    <scope>NUCLEOTIDE SEQUENCE [LARGE SCALE GENOMIC DNA]</scope>
    <source>
        <strain evidence="1 2">NCTC12272</strain>
    </source>
</reference>
<dbReference type="AlphaFoldDB" id="A0AAX2IZ69"/>
<sequence>MFLISAPGNGEEPLRSVGVSFEDRQDLLGHRSGRITTHYSSAELQNLYEAGNKVCEKQQSGVVLTLLRNPNNRKEKDTAQRRKVVSL</sequence>
<name>A0AAX2IZ69_LEGPN</name>
<accession>A0AAX2IZ69</accession>
<organism evidence="1 2">
    <name type="scientific">Legionella pneumophila subsp. pascullei</name>
    <dbReference type="NCBI Taxonomy" id="91890"/>
    <lineage>
        <taxon>Bacteria</taxon>
        <taxon>Pseudomonadati</taxon>
        <taxon>Pseudomonadota</taxon>
        <taxon>Gammaproteobacteria</taxon>
        <taxon>Legionellales</taxon>
        <taxon>Legionellaceae</taxon>
        <taxon>Legionella</taxon>
    </lineage>
</organism>
<gene>
    <name evidence="1" type="ORF">NCTC12272_02390</name>
</gene>
<dbReference type="Proteomes" id="UP000249566">
    <property type="component" value="Chromosome 1"/>
</dbReference>
<evidence type="ECO:0000313" key="1">
    <source>
        <dbReference type="EMBL" id="SQG91177.1"/>
    </source>
</evidence>
<dbReference type="EMBL" id="LS483412">
    <property type="protein sequence ID" value="SQG91177.1"/>
    <property type="molecule type" value="Genomic_DNA"/>
</dbReference>